<dbReference type="Pfam" id="PF00067">
    <property type="entry name" value="p450"/>
    <property type="match status" value="1"/>
</dbReference>
<dbReference type="Gene3D" id="1.10.630.10">
    <property type="entry name" value="Cytochrome P450"/>
    <property type="match status" value="1"/>
</dbReference>
<sequence>MALEGLLPLFQKRSKSSYIVAAILLITVKQIYSFFRVPTNLRHLPIVSFFAMVKSFLTSEPPYSRFKRITFPAIQKGNGFYVSKIPVGWTVYVANPVAAKQLLLKSDNFPKSHFGLDAIGEKSTAVQFVGRDNIFLSNGEVWKKQRKIMNPVFHRSMPIKTVASLVPLLFSAIEEANGRIMITPKMKDFTLDALGLTIFDFDFKALQGDPDHWTSIYRLVTRSIFDPISYVCSAMENFLTYTYPTKRKGFNAVVKLNAKFDRLIEKKREELQNGIFSNKPDNEKDLVTLMLEAGMQEDISITNEELRHNMAALFLAGDDSISNALSLCLYHLAKNKRVQQKLREEIINILGNGDMDIVPSLEELKQMKYMNMVIKENLRLNMPVDVLLPRKTAEDIFLAGTFIPKDTIIVIDVGALHRDPRSWKDPDEFVPERFEDDGEQNSHEGLTWIPFGNGTRQCIGMNFSLMEQRLILTMLLRKYEVDLPKNSIHYDHIVYEHPTYICPESLELIFTKRY</sequence>
<dbReference type="InterPro" id="IPR050196">
    <property type="entry name" value="Cytochrome_P450_Monoox"/>
</dbReference>
<evidence type="ECO:0000256" key="8">
    <source>
        <dbReference type="RuleBase" id="RU000461"/>
    </source>
</evidence>
<dbReference type="GeneID" id="93617634"/>
<evidence type="ECO:0000256" key="4">
    <source>
        <dbReference type="ARBA" id="ARBA00023002"/>
    </source>
</evidence>
<dbReference type="OMA" id="NDYTHRF"/>
<evidence type="ECO:0008006" key="11">
    <source>
        <dbReference type="Google" id="ProtNLM"/>
    </source>
</evidence>
<accession>I1CBX8</accession>
<reference evidence="9 10" key="1">
    <citation type="journal article" date="2009" name="PLoS Genet.">
        <title>Genomic analysis of the basal lineage fungus Rhizopus oryzae reveals a whole-genome duplication.</title>
        <authorList>
            <person name="Ma L.-J."/>
            <person name="Ibrahim A.S."/>
            <person name="Skory C."/>
            <person name="Grabherr M.G."/>
            <person name="Burger G."/>
            <person name="Butler M."/>
            <person name="Elias M."/>
            <person name="Idnurm A."/>
            <person name="Lang B.F."/>
            <person name="Sone T."/>
            <person name="Abe A."/>
            <person name="Calvo S.E."/>
            <person name="Corrochano L.M."/>
            <person name="Engels R."/>
            <person name="Fu J."/>
            <person name="Hansberg W."/>
            <person name="Kim J.-M."/>
            <person name="Kodira C.D."/>
            <person name="Koehrsen M.J."/>
            <person name="Liu B."/>
            <person name="Miranda-Saavedra D."/>
            <person name="O'Leary S."/>
            <person name="Ortiz-Castellanos L."/>
            <person name="Poulter R."/>
            <person name="Rodriguez-Romero J."/>
            <person name="Ruiz-Herrera J."/>
            <person name="Shen Y.-Q."/>
            <person name="Zeng Q."/>
            <person name="Galagan J."/>
            <person name="Birren B.W."/>
            <person name="Cuomo C.A."/>
            <person name="Wickes B.L."/>
        </authorList>
    </citation>
    <scope>NUCLEOTIDE SEQUENCE [LARGE SCALE GENOMIC DNA]</scope>
    <source>
        <strain evidence="10">RA 99-880 / ATCC MYA-4621 / FGSC 9543 / NRRL 43880</strain>
    </source>
</reference>
<dbReference type="PRINTS" id="PR00385">
    <property type="entry name" value="P450"/>
</dbReference>
<dbReference type="VEuPathDB" id="FungiDB:RO3G_10668"/>
<evidence type="ECO:0000256" key="7">
    <source>
        <dbReference type="PIRSR" id="PIRSR602401-1"/>
    </source>
</evidence>
<dbReference type="EMBL" id="CH476739">
    <property type="protein sequence ID" value="EIE85958.1"/>
    <property type="molecule type" value="Genomic_DNA"/>
</dbReference>
<name>I1CBX8_RHIO9</name>
<comment type="similarity">
    <text evidence="1 8">Belongs to the cytochrome P450 family.</text>
</comment>
<evidence type="ECO:0000256" key="3">
    <source>
        <dbReference type="ARBA" id="ARBA00022723"/>
    </source>
</evidence>
<keyword evidence="4 8" id="KW-0560">Oxidoreductase</keyword>
<keyword evidence="6 8" id="KW-0503">Monooxygenase</keyword>
<organism evidence="9 10">
    <name type="scientific">Rhizopus delemar (strain RA 99-880 / ATCC MYA-4621 / FGSC 9543 / NRRL 43880)</name>
    <name type="common">Mucormycosis agent</name>
    <name type="synonym">Rhizopus arrhizus var. delemar</name>
    <dbReference type="NCBI Taxonomy" id="246409"/>
    <lineage>
        <taxon>Eukaryota</taxon>
        <taxon>Fungi</taxon>
        <taxon>Fungi incertae sedis</taxon>
        <taxon>Mucoromycota</taxon>
        <taxon>Mucoromycotina</taxon>
        <taxon>Mucoromycetes</taxon>
        <taxon>Mucorales</taxon>
        <taxon>Mucorineae</taxon>
        <taxon>Rhizopodaceae</taxon>
        <taxon>Rhizopus</taxon>
    </lineage>
</organism>
<proteinExistence type="inferred from homology"/>
<keyword evidence="5 7" id="KW-0408">Iron</keyword>
<evidence type="ECO:0000256" key="6">
    <source>
        <dbReference type="ARBA" id="ARBA00023033"/>
    </source>
</evidence>
<evidence type="ECO:0000313" key="9">
    <source>
        <dbReference type="EMBL" id="EIE85958.1"/>
    </source>
</evidence>
<keyword evidence="2 7" id="KW-0349">Heme</keyword>
<dbReference type="Proteomes" id="UP000009138">
    <property type="component" value="Unassembled WGS sequence"/>
</dbReference>
<gene>
    <name evidence="9" type="ORF">RO3G_10668</name>
</gene>
<comment type="cofactor">
    <cofactor evidence="7">
        <name>heme</name>
        <dbReference type="ChEBI" id="CHEBI:30413"/>
    </cofactor>
</comment>
<dbReference type="InterPro" id="IPR001128">
    <property type="entry name" value="Cyt_P450"/>
</dbReference>
<dbReference type="PANTHER" id="PTHR24291">
    <property type="entry name" value="CYTOCHROME P450 FAMILY 4"/>
    <property type="match status" value="1"/>
</dbReference>
<feature type="binding site" description="axial binding residue" evidence="7">
    <location>
        <position position="458"/>
    </location>
    <ligand>
        <name>heme</name>
        <dbReference type="ChEBI" id="CHEBI:30413"/>
    </ligand>
    <ligandPart>
        <name>Fe</name>
        <dbReference type="ChEBI" id="CHEBI:18248"/>
    </ligandPart>
</feature>
<dbReference type="SUPFAM" id="SSF48264">
    <property type="entry name" value="Cytochrome P450"/>
    <property type="match status" value="1"/>
</dbReference>
<dbReference type="GO" id="GO:0004497">
    <property type="term" value="F:monooxygenase activity"/>
    <property type="evidence" value="ECO:0007669"/>
    <property type="project" value="UniProtKB-KW"/>
</dbReference>
<evidence type="ECO:0000256" key="5">
    <source>
        <dbReference type="ARBA" id="ARBA00023004"/>
    </source>
</evidence>
<dbReference type="PROSITE" id="PS00086">
    <property type="entry name" value="CYTOCHROME_P450"/>
    <property type="match status" value="1"/>
</dbReference>
<dbReference type="PRINTS" id="PR00463">
    <property type="entry name" value="EP450I"/>
</dbReference>
<dbReference type="RefSeq" id="XP_067521354.1">
    <property type="nucleotide sequence ID" value="XM_067665253.1"/>
</dbReference>
<evidence type="ECO:0000256" key="1">
    <source>
        <dbReference type="ARBA" id="ARBA00010617"/>
    </source>
</evidence>
<protein>
    <recommendedName>
        <fullName evidence="11">Cytochrome P450</fullName>
    </recommendedName>
</protein>
<dbReference type="InterPro" id="IPR036396">
    <property type="entry name" value="Cyt_P450_sf"/>
</dbReference>
<evidence type="ECO:0000313" key="10">
    <source>
        <dbReference type="Proteomes" id="UP000009138"/>
    </source>
</evidence>
<dbReference type="OrthoDB" id="1470350at2759"/>
<keyword evidence="3 7" id="KW-0479">Metal-binding</keyword>
<dbReference type="eggNOG" id="KOG0157">
    <property type="taxonomic scope" value="Eukaryota"/>
</dbReference>
<dbReference type="GO" id="GO:0016705">
    <property type="term" value="F:oxidoreductase activity, acting on paired donors, with incorporation or reduction of molecular oxygen"/>
    <property type="evidence" value="ECO:0007669"/>
    <property type="project" value="InterPro"/>
</dbReference>
<keyword evidence="10" id="KW-1185">Reference proteome</keyword>
<dbReference type="InterPro" id="IPR002401">
    <property type="entry name" value="Cyt_P450_E_grp-I"/>
</dbReference>
<evidence type="ECO:0000256" key="2">
    <source>
        <dbReference type="ARBA" id="ARBA00022617"/>
    </source>
</evidence>
<dbReference type="GO" id="GO:0020037">
    <property type="term" value="F:heme binding"/>
    <property type="evidence" value="ECO:0007669"/>
    <property type="project" value="InterPro"/>
</dbReference>
<dbReference type="InParanoid" id="I1CBX8"/>
<dbReference type="InterPro" id="IPR017972">
    <property type="entry name" value="Cyt_P450_CS"/>
</dbReference>
<dbReference type="STRING" id="246409.I1CBX8"/>
<dbReference type="AlphaFoldDB" id="I1CBX8"/>
<dbReference type="GO" id="GO:0005506">
    <property type="term" value="F:iron ion binding"/>
    <property type="evidence" value="ECO:0007669"/>
    <property type="project" value="InterPro"/>
</dbReference>
<dbReference type="PANTHER" id="PTHR24291:SF50">
    <property type="entry name" value="BIFUNCTIONAL ALBAFLAVENONE MONOOXYGENASE_TERPENE SYNTHASE"/>
    <property type="match status" value="1"/>
</dbReference>